<organism evidence="1">
    <name type="scientific">Malus domestica</name>
    <name type="common">Apple</name>
    <name type="synonym">Pyrus malus</name>
    <dbReference type="NCBI Taxonomy" id="3750"/>
    <lineage>
        <taxon>Eukaryota</taxon>
        <taxon>Viridiplantae</taxon>
        <taxon>Streptophyta</taxon>
        <taxon>Embryophyta</taxon>
        <taxon>Tracheophyta</taxon>
        <taxon>Spermatophyta</taxon>
        <taxon>Magnoliopsida</taxon>
        <taxon>eudicotyledons</taxon>
        <taxon>Gunneridae</taxon>
        <taxon>Pentapetalae</taxon>
        <taxon>rosids</taxon>
        <taxon>fabids</taxon>
        <taxon>Rosales</taxon>
        <taxon>Rosaceae</taxon>
        <taxon>Amygdaloideae</taxon>
        <taxon>Maleae</taxon>
        <taxon>Malus</taxon>
    </lineage>
</organism>
<gene>
    <name evidence="1" type="primary">SMP</name>
</gene>
<feature type="non-terminal residue" evidence="1">
    <location>
        <position position="108"/>
    </location>
</feature>
<name>H2EIG2_MALDO</name>
<dbReference type="AlphaFoldDB" id="H2EIG2"/>
<accession>H2EIG2</accession>
<dbReference type="EMBL" id="JN941565">
    <property type="protein sequence ID" value="AEX97084.1"/>
    <property type="molecule type" value="mRNA"/>
</dbReference>
<reference evidence="1" key="1">
    <citation type="submission" date="2011-10" db="EMBL/GenBank/DDBJ databases">
        <title>Characterization and isolation of differentially expressed bud sport genes in apple by suppression subtractive hybridization.</title>
        <authorList>
            <person name="Song Y."/>
        </authorList>
    </citation>
    <scope>NUCLEOTIDE SEQUENCE</scope>
</reference>
<sequence length="108" mass="12278">IWNRFEDIPWSYSRLVDFVGGWEMVQLSDPVLHNFCVAAHSAGDLLEIRWPDCCLWREGVDRNKEAVCGVRCQGLELNPQGSSEGEEEGLDTSLRCKAFTRVHILITV</sequence>
<proteinExistence type="evidence at transcript level"/>
<evidence type="ECO:0000313" key="1">
    <source>
        <dbReference type="EMBL" id="AEX97084.1"/>
    </source>
</evidence>
<protein>
    <submittedName>
        <fullName evidence="1">Seed maturation protein</fullName>
    </submittedName>
</protein>
<feature type="non-terminal residue" evidence="1">
    <location>
        <position position="1"/>
    </location>
</feature>